<dbReference type="Gene3D" id="1.10.1740.10">
    <property type="match status" value="1"/>
</dbReference>
<dbReference type="Gene3D" id="1.10.10.10">
    <property type="entry name" value="Winged helix-like DNA-binding domain superfamily/Winged helix DNA-binding domain"/>
    <property type="match status" value="1"/>
</dbReference>
<dbReference type="InterPro" id="IPR013249">
    <property type="entry name" value="RNA_pol_sigma70_r4_t2"/>
</dbReference>
<evidence type="ECO:0000259" key="6">
    <source>
        <dbReference type="Pfam" id="PF04542"/>
    </source>
</evidence>
<dbReference type="InterPro" id="IPR036388">
    <property type="entry name" value="WH-like_DNA-bd_sf"/>
</dbReference>
<dbReference type="RefSeq" id="WP_231487464.1">
    <property type="nucleotide sequence ID" value="NZ_BAAAZO010000005.1"/>
</dbReference>
<dbReference type="Pfam" id="PF08281">
    <property type="entry name" value="Sigma70_r4_2"/>
    <property type="match status" value="1"/>
</dbReference>
<evidence type="ECO:0000256" key="2">
    <source>
        <dbReference type="ARBA" id="ARBA00023015"/>
    </source>
</evidence>
<reference evidence="9" key="1">
    <citation type="journal article" date="2019" name="Int. J. Syst. Evol. Microbiol.">
        <title>The Global Catalogue of Microorganisms (GCM) 10K type strain sequencing project: providing services to taxonomists for standard genome sequencing and annotation.</title>
        <authorList>
            <consortium name="The Broad Institute Genomics Platform"/>
            <consortium name="The Broad Institute Genome Sequencing Center for Infectious Disease"/>
            <person name="Wu L."/>
            <person name="Ma J."/>
        </authorList>
    </citation>
    <scope>NUCLEOTIDE SEQUENCE [LARGE SCALE GENOMIC DNA]</scope>
    <source>
        <strain evidence="9">JCM 16902</strain>
    </source>
</reference>
<comment type="caution">
    <text evidence="8">The sequence shown here is derived from an EMBL/GenBank/DDBJ whole genome shotgun (WGS) entry which is preliminary data.</text>
</comment>
<feature type="domain" description="RNA polymerase sigma factor 70 region 4 type 2" evidence="7">
    <location>
        <begin position="121"/>
        <end position="173"/>
    </location>
</feature>
<keyword evidence="9" id="KW-1185">Reference proteome</keyword>
<dbReference type="InterPro" id="IPR014284">
    <property type="entry name" value="RNA_pol_sigma-70_dom"/>
</dbReference>
<dbReference type="InterPro" id="IPR013325">
    <property type="entry name" value="RNA_pol_sigma_r2"/>
</dbReference>
<dbReference type="PANTHER" id="PTHR43133:SF8">
    <property type="entry name" value="RNA POLYMERASE SIGMA FACTOR HI_1459-RELATED"/>
    <property type="match status" value="1"/>
</dbReference>
<feature type="domain" description="RNA polymerase sigma-70 region 2" evidence="6">
    <location>
        <begin position="24"/>
        <end position="90"/>
    </location>
</feature>
<evidence type="ECO:0000313" key="8">
    <source>
        <dbReference type="EMBL" id="GAA3614667.1"/>
    </source>
</evidence>
<dbReference type="PANTHER" id="PTHR43133">
    <property type="entry name" value="RNA POLYMERASE ECF-TYPE SIGMA FACTO"/>
    <property type="match status" value="1"/>
</dbReference>
<evidence type="ECO:0000256" key="4">
    <source>
        <dbReference type="ARBA" id="ARBA00023125"/>
    </source>
</evidence>
<dbReference type="InterPro" id="IPR039425">
    <property type="entry name" value="RNA_pol_sigma-70-like"/>
</dbReference>
<dbReference type="InterPro" id="IPR007627">
    <property type="entry name" value="RNA_pol_sigma70_r2"/>
</dbReference>
<evidence type="ECO:0000256" key="3">
    <source>
        <dbReference type="ARBA" id="ARBA00023082"/>
    </source>
</evidence>
<evidence type="ECO:0000313" key="9">
    <source>
        <dbReference type="Proteomes" id="UP001501074"/>
    </source>
</evidence>
<evidence type="ECO:0000256" key="5">
    <source>
        <dbReference type="ARBA" id="ARBA00023163"/>
    </source>
</evidence>
<evidence type="ECO:0000259" key="7">
    <source>
        <dbReference type="Pfam" id="PF08281"/>
    </source>
</evidence>
<proteinExistence type="inferred from homology"/>
<sequence>MNGPSDTDLVLAAQSGDASALGTLLQRHRAGMLAVAVGVLGYRPEADDVVQDSCISVLRGLGHLREPQAFGGWVRTIVLHQARQHVRSRAAVPMSDLDAVLPGLKELDPARLAEKHAVGDWVWQALNQLSPEHRLVTMLRYFTTATSYEQIASICDVPVGTVRSRLSHARSRLGEALSASADLAYEDHRALTRARRRQAEETLEAGRTGRFTEAMAAICRPTLETVWGKGKRTHGLEYPTFAMYRDVGDGVRFEVADVVVGRDVVIWETHLISPPEDPTHCPPSALWVHSLADGLSDRLRIFHPRSAVRL</sequence>
<comment type="similarity">
    <text evidence="1">Belongs to the sigma-70 factor family. ECF subfamily.</text>
</comment>
<keyword evidence="2" id="KW-0805">Transcription regulation</keyword>
<dbReference type="EMBL" id="BAAAZO010000005">
    <property type="protein sequence ID" value="GAA3614667.1"/>
    <property type="molecule type" value="Genomic_DNA"/>
</dbReference>
<dbReference type="NCBIfam" id="TIGR02937">
    <property type="entry name" value="sigma70-ECF"/>
    <property type="match status" value="1"/>
</dbReference>
<keyword evidence="5" id="KW-0804">Transcription</keyword>
<dbReference type="CDD" id="cd06171">
    <property type="entry name" value="Sigma70_r4"/>
    <property type="match status" value="1"/>
</dbReference>
<dbReference type="SUPFAM" id="SSF88659">
    <property type="entry name" value="Sigma3 and sigma4 domains of RNA polymerase sigma factors"/>
    <property type="match status" value="1"/>
</dbReference>
<protein>
    <submittedName>
        <fullName evidence="8">Sigma-70 family RNA polymerase sigma factor</fullName>
    </submittedName>
</protein>
<gene>
    <name evidence="8" type="ORF">GCM10022223_33670</name>
</gene>
<name>A0ABP6ZRM2_9ACTN</name>
<organism evidence="8 9">
    <name type="scientific">Kineosporia mesophila</name>
    <dbReference type="NCBI Taxonomy" id="566012"/>
    <lineage>
        <taxon>Bacteria</taxon>
        <taxon>Bacillati</taxon>
        <taxon>Actinomycetota</taxon>
        <taxon>Actinomycetes</taxon>
        <taxon>Kineosporiales</taxon>
        <taxon>Kineosporiaceae</taxon>
        <taxon>Kineosporia</taxon>
    </lineage>
</organism>
<keyword evidence="3" id="KW-0731">Sigma factor</keyword>
<keyword evidence="4" id="KW-0238">DNA-binding</keyword>
<evidence type="ECO:0000256" key="1">
    <source>
        <dbReference type="ARBA" id="ARBA00010641"/>
    </source>
</evidence>
<dbReference type="SUPFAM" id="SSF88946">
    <property type="entry name" value="Sigma2 domain of RNA polymerase sigma factors"/>
    <property type="match status" value="1"/>
</dbReference>
<dbReference type="Proteomes" id="UP001501074">
    <property type="component" value="Unassembled WGS sequence"/>
</dbReference>
<dbReference type="InterPro" id="IPR013324">
    <property type="entry name" value="RNA_pol_sigma_r3/r4-like"/>
</dbReference>
<dbReference type="Pfam" id="PF04542">
    <property type="entry name" value="Sigma70_r2"/>
    <property type="match status" value="1"/>
</dbReference>
<accession>A0ABP6ZRM2</accession>